<dbReference type="InterPro" id="IPR002586">
    <property type="entry name" value="CobQ/CobB/MinD/ParA_Nub-bd_dom"/>
</dbReference>
<accession>A0A5C6U6G7</accession>
<feature type="region of interest" description="Disordered" evidence="1">
    <location>
        <begin position="63"/>
        <end position="99"/>
    </location>
</feature>
<dbReference type="Proteomes" id="UP000321832">
    <property type="component" value="Unassembled WGS sequence"/>
</dbReference>
<dbReference type="Pfam" id="PF01656">
    <property type="entry name" value="CbiA"/>
    <property type="match status" value="1"/>
</dbReference>
<organism evidence="3 4">
    <name type="scientific">Piscinibacter aquaticus</name>
    <dbReference type="NCBI Taxonomy" id="392597"/>
    <lineage>
        <taxon>Bacteria</taxon>
        <taxon>Pseudomonadati</taxon>
        <taxon>Pseudomonadota</taxon>
        <taxon>Betaproteobacteria</taxon>
        <taxon>Burkholderiales</taxon>
        <taxon>Sphaerotilaceae</taxon>
        <taxon>Piscinibacter</taxon>
    </lineage>
</organism>
<keyword evidence="4" id="KW-1185">Reference proteome</keyword>
<proteinExistence type="predicted"/>
<dbReference type="SUPFAM" id="SSF52540">
    <property type="entry name" value="P-loop containing nucleoside triphosphate hydrolases"/>
    <property type="match status" value="1"/>
</dbReference>
<gene>
    <name evidence="3" type="ORF">FSC37_21405</name>
</gene>
<dbReference type="PANTHER" id="PTHR13696:SF96">
    <property type="entry name" value="COBQ_COBB_MIND_PARA NUCLEOTIDE BINDING DOMAIN-CONTAINING PROTEIN"/>
    <property type="match status" value="1"/>
</dbReference>
<dbReference type="PANTHER" id="PTHR13696">
    <property type="entry name" value="P-LOOP CONTAINING NUCLEOSIDE TRIPHOSPHATE HYDROLASE"/>
    <property type="match status" value="1"/>
</dbReference>
<evidence type="ECO:0000256" key="1">
    <source>
        <dbReference type="SAM" id="MobiDB-lite"/>
    </source>
</evidence>
<evidence type="ECO:0000313" key="3">
    <source>
        <dbReference type="EMBL" id="TXC67328.1"/>
    </source>
</evidence>
<sequence>MPRRGARWSNPATRAPMPVIAVLNRKGGSGKSTLATHLAALVRRHRALDHAGRRRLPGFRGGLAQAAQRAPGGAGTGDRRMVGRSAPRDAAAGRRHPRGARYAGGLRGLDLAKVVMTADALLIPVCHSVFDRESATDCVAELRQLPRVASGRCRIGVVGMRIDARTRGESVLRAWAEEQGLPFVGALRETQAYVRCAEQGLTIFDMPPAKTQADVDQWQPILDWLRPVMALPATRAQPDEPEAMAAHTARRESPNRPRFSPSTAQVPLDVLERHDPASPWWRRLTGWFSPAPSRRRQLRDV</sequence>
<comment type="caution">
    <text evidence="3">The sequence shown here is derived from an EMBL/GenBank/DDBJ whole genome shotgun (WGS) entry which is preliminary data.</text>
</comment>
<evidence type="ECO:0000259" key="2">
    <source>
        <dbReference type="Pfam" id="PF01656"/>
    </source>
</evidence>
<dbReference type="EMBL" id="VOPW01000001">
    <property type="protein sequence ID" value="TXC67328.1"/>
    <property type="molecule type" value="Genomic_DNA"/>
</dbReference>
<evidence type="ECO:0000313" key="4">
    <source>
        <dbReference type="Proteomes" id="UP000321832"/>
    </source>
</evidence>
<feature type="domain" description="CobQ/CobB/MinD/ParA nucleotide binding" evidence="2">
    <location>
        <begin position="20"/>
        <end position="202"/>
    </location>
</feature>
<dbReference type="InterPro" id="IPR027417">
    <property type="entry name" value="P-loop_NTPase"/>
</dbReference>
<feature type="region of interest" description="Disordered" evidence="1">
    <location>
        <begin position="237"/>
        <end position="262"/>
    </location>
</feature>
<reference evidence="3 4" key="1">
    <citation type="submission" date="2019-08" db="EMBL/GenBank/DDBJ databases">
        <authorList>
            <person name="Khan S.A."/>
            <person name="Jeon C.O."/>
            <person name="Jeong S.E."/>
        </authorList>
    </citation>
    <scope>NUCLEOTIDE SEQUENCE [LARGE SCALE GENOMIC DNA]</scope>
    <source>
        <strain evidence="4">IMCC1728</strain>
    </source>
</reference>
<dbReference type="AlphaFoldDB" id="A0A5C6U6G7"/>
<protein>
    <submittedName>
        <fullName evidence="3">ParA family protein</fullName>
    </submittedName>
</protein>
<name>A0A5C6U6G7_9BURK</name>
<dbReference type="Gene3D" id="3.40.50.300">
    <property type="entry name" value="P-loop containing nucleotide triphosphate hydrolases"/>
    <property type="match status" value="2"/>
</dbReference>
<dbReference type="InterPro" id="IPR050678">
    <property type="entry name" value="DNA_Partitioning_ATPase"/>
</dbReference>